<reference evidence="7" key="1">
    <citation type="submission" date="2016-04" db="EMBL/GenBank/DDBJ databases">
        <title>Cephalotus genome sequencing.</title>
        <authorList>
            <person name="Fukushima K."/>
            <person name="Hasebe M."/>
            <person name="Fang X."/>
        </authorList>
    </citation>
    <scope>NUCLEOTIDE SEQUENCE [LARGE SCALE GENOMIC DNA]</scope>
    <source>
        <strain evidence="7">cv. St1</strain>
    </source>
</reference>
<proteinExistence type="inferred from homology"/>
<dbReference type="CDD" id="cd01960">
    <property type="entry name" value="nsLTP1"/>
    <property type="match status" value="1"/>
</dbReference>
<dbReference type="SMART" id="SM00499">
    <property type="entry name" value="AAI"/>
    <property type="match status" value="1"/>
</dbReference>
<comment type="caution">
    <text evidence="6">The sequence shown here is derived from an EMBL/GenBank/DDBJ whole genome shotgun (WGS) entry which is preliminary data.</text>
</comment>
<evidence type="ECO:0000256" key="2">
    <source>
        <dbReference type="ARBA" id="ARBA00023157"/>
    </source>
</evidence>
<dbReference type="Pfam" id="PF00234">
    <property type="entry name" value="Tryp_alpha_amyl"/>
    <property type="match status" value="1"/>
</dbReference>
<organism evidence="6 7">
    <name type="scientific">Cephalotus follicularis</name>
    <name type="common">Albany pitcher plant</name>
    <dbReference type="NCBI Taxonomy" id="3775"/>
    <lineage>
        <taxon>Eukaryota</taxon>
        <taxon>Viridiplantae</taxon>
        <taxon>Streptophyta</taxon>
        <taxon>Embryophyta</taxon>
        <taxon>Tracheophyta</taxon>
        <taxon>Spermatophyta</taxon>
        <taxon>Magnoliopsida</taxon>
        <taxon>eudicotyledons</taxon>
        <taxon>Gunneridae</taxon>
        <taxon>Pentapetalae</taxon>
        <taxon>rosids</taxon>
        <taxon>fabids</taxon>
        <taxon>Oxalidales</taxon>
        <taxon>Cephalotaceae</taxon>
        <taxon>Cephalotus</taxon>
    </lineage>
</organism>
<accession>A0A1Q3CAC0</accession>
<dbReference type="PANTHER" id="PTHR33076">
    <property type="entry name" value="NON-SPECIFIC LIPID-TRANSFER PROTEIN 2-RELATED"/>
    <property type="match status" value="1"/>
</dbReference>
<name>A0A1Q3CAC0_CEPFO</name>
<keyword evidence="3" id="KW-0446">Lipid-binding</keyword>
<dbReference type="Gene3D" id="1.10.110.10">
    <property type="entry name" value="Plant lipid-transfer and hydrophobic proteins"/>
    <property type="match status" value="1"/>
</dbReference>
<sequence>MAGISIALKLACAVVMCLLLAAPLTQLAPLTCGQVDTPLEPCLNYLRNTGPLTSECCAGVKKINAEANTTANRKAACKCLKTLAAEISGINFTKAADIPTKCDVKVPDPISLSTDCNKVK</sequence>
<dbReference type="InParanoid" id="A0A1Q3CAC0"/>
<dbReference type="InterPro" id="IPR036312">
    <property type="entry name" value="Bifun_inhib/LTP/seed_sf"/>
</dbReference>
<protein>
    <recommendedName>
        <fullName evidence="3">Non-specific lipid-transfer protein</fullName>
    </recommendedName>
</protein>
<keyword evidence="2" id="KW-1015">Disulfide bond</keyword>
<evidence type="ECO:0000256" key="1">
    <source>
        <dbReference type="ARBA" id="ARBA00009748"/>
    </source>
</evidence>
<dbReference type="GO" id="GO:0008289">
    <property type="term" value="F:lipid binding"/>
    <property type="evidence" value="ECO:0007669"/>
    <property type="project" value="UniProtKB-KW"/>
</dbReference>
<dbReference type="InterPro" id="IPR000528">
    <property type="entry name" value="Plant_nsLTP"/>
</dbReference>
<keyword evidence="4" id="KW-0732">Signal</keyword>
<gene>
    <name evidence="6" type="ORF">CFOL_v3_20659</name>
</gene>
<evidence type="ECO:0000313" key="6">
    <source>
        <dbReference type="EMBL" id="GAV77187.1"/>
    </source>
</evidence>
<dbReference type="GO" id="GO:0006869">
    <property type="term" value="P:lipid transport"/>
    <property type="evidence" value="ECO:0007669"/>
    <property type="project" value="InterPro"/>
</dbReference>
<feature type="domain" description="Bifunctional inhibitor/plant lipid transfer protein/seed storage helical" evidence="5">
    <location>
        <begin position="32"/>
        <end position="116"/>
    </location>
</feature>
<dbReference type="STRING" id="3775.A0A1Q3CAC0"/>
<keyword evidence="3" id="KW-0813">Transport</keyword>
<evidence type="ECO:0000259" key="5">
    <source>
        <dbReference type="SMART" id="SM00499"/>
    </source>
</evidence>
<dbReference type="InterPro" id="IPR016140">
    <property type="entry name" value="Bifunc_inhib/LTP/seed_store"/>
</dbReference>
<dbReference type="EMBL" id="BDDD01001585">
    <property type="protein sequence ID" value="GAV77187.1"/>
    <property type="molecule type" value="Genomic_DNA"/>
</dbReference>
<dbReference type="SUPFAM" id="SSF47699">
    <property type="entry name" value="Bifunctional inhibitor/lipid-transfer protein/seed storage 2S albumin"/>
    <property type="match status" value="1"/>
</dbReference>
<dbReference type="Proteomes" id="UP000187406">
    <property type="component" value="Unassembled WGS sequence"/>
</dbReference>
<comment type="function">
    <text evidence="3">Plant non-specific lipid-transfer proteins transfer phospholipids as well as galactolipids across membranes. May play a role in wax or cutin deposition in the cell walls of expanding epidermal cells and certain secretory tissues.</text>
</comment>
<evidence type="ECO:0000256" key="3">
    <source>
        <dbReference type="RuleBase" id="RU000628"/>
    </source>
</evidence>
<dbReference type="OrthoDB" id="1890443at2759"/>
<comment type="similarity">
    <text evidence="1 3">Belongs to the plant LTP family.</text>
</comment>
<dbReference type="PRINTS" id="PR00382">
    <property type="entry name" value="LIPIDTRNSFER"/>
</dbReference>
<feature type="chain" id="PRO_5012230650" description="Non-specific lipid-transfer protein" evidence="4">
    <location>
        <begin position="28"/>
        <end position="120"/>
    </location>
</feature>
<feature type="signal peptide" evidence="4">
    <location>
        <begin position="1"/>
        <end position="27"/>
    </location>
</feature>
<evidence type="ECO:0000313" key="7">
    <source>
        <dbReference type="Proteomes" id="UP000187406"/>
    </source>
</evidence>
<dbReference type="AlphaFoldDB" id="A0A1Q3CAC0"/>
<evidence type="ECO:0000256" key="4">
    <source>
        <dbReference type="SAM" id="SignalP"/>
    </source>
</evidence>
<keyword evidence="7" id="KW-1185">Reference proteome</keyword>